<dbReference type="PANTHER" id="PTHR33991:SF1">
    <property type="entry name" value="DNA REPAIR PROTEIN RECO"/>
    <property type="match status" value="1"/>
</dbReference>
<accession>A0A1G2PKP0</accession>
<name>A0A1G2PKP0_9BACT</name>
<dbReference type="SUPFAM" id="SSF50249">
    <property type="entry name" value="Nucleic acid-binding proteins"/>
    <property type="match status" value="1"/>
</dbReference>
<evidence type="ECO:0000256" key="3">
    <source>
        <dbReference type="ARBA" id="ARBA00023204"/>
    </source>
</evidence>
<reference evidence="5 6" key="1">
    <citation type="journal article" date="2016" name="Nat. Commun.">
        <title>Thousands of microbial genomes shed light on interconnected biogeochemical processes in an aquifer system.</title>
        <authorList>
            <person name="Anantharaman K."/>
            <person name="Brown C.T."/>
            <person name="Hug L.A."/>
            <person name="Sharon I."/>
            <person name="Castelle C.J."/>
            <person name="Probst A.J."/>
            <person name="Thomas B.C."/>
            <person name="Singh A."/>
            <person name="Wilkins M.J."/>
            <person name="Karaoz U."/>
            <person name="Brodie E.L."/>
            <person name="Williams K.H."/>
            <person name="Hubbard S.S."/>
            <person name="Banfield J.F."/>
        </authorList>
    </citation>
    <scope>NUCLEOTIDE SEQUENCE [LARGE SCALE GENOMIC DNA]</scope>
</reference>
<dbReference type="NCBIfam" id="TIGR00613">
    <property type="entry name" value="reco"/>
    <property type="match status" value="1"/>
</dbReference>
<dbReference type="GO" id="GO:0006310">
    <property type="term" value="P:DNA recombination"/>
    <property type="evidence" value="ECO:0007669"/>
    <property type="project" value="UniProtKB-KW"/>
</dbReference>
<dbReference type="SUPFAM" id="SSF57863">
    <property type="entry name" value="ArfGap/RecO-like zinc finger"/>
    <property type="match status" value="1"/>
</dbReference>
<gene>
    <name evidence="5" type="ORF">A2806_04200</name>
</gene>
<dbReference type="InterPro" id="IPR003717">
    <property type="entry name" value="RecO"/>
</dbReference>
<evidence type="ECO:0000313" key="6">
    <source>
        <dbReference type="Proteomes" id="UP000177629"/>
    </source>
</evidence>
<dbReference type="GO" id="GO:0043590">
    <property type="term" value="C:bacterial nucleoid"/>
    <property type="evidence" value="ECO:0007669"/>
    <property type="project" value="TreeGrafter"/>
</dbReference>
<dbReference type="GO" id="GO:0006302">
    <property type="term" value="P:double-strand break repair"/>
    <property type="evidence" value="ECO:0007669"/>
    <property type="project" value="TreeGrafter"/>
</dbReference>
<keyword evidence="2" id="KW-0233">DNA recombination</keyword>
<dbReference type="EMBL" id="MHSS01000002">
    <property type="protein sequence ID" value="OHA48867.1"/>
    <property type="molecule type" value="Genomic_DNA"/>
</dbReference>
<dbReference type="AlphaFoldDB" id="A0A1G2PKP0"/>
<sequence>MRALILQTESVGEADWEITMLSEELGKLRVKAKGAAKMESKLRAGILPFVTSDVMLHPQKNGGFLLKTAAPYVERLSIRESLCALSVAEVFAEILLAITGEGIVDEKLFLFAEKAFDALEEGKDPVTVFLYAVSAFIREAGLAPPKNAHDLPLFMQEHFEYPLGSFSFMQKACHEVKYRSDAQETVFI</sequence>
<organism evidence="5 6">
    <name type="scientific">Candidatus Terrybacteria bacterium RIFCSPHIGHO2_01_FULL_48_17</name>
    <dbReference type="NCBI Taxonomy" id="1802362"/>
    <lineage>
        <taxon>Bacteria</taxon>
        <taxon>Candidatus Terryibacteriota</taxon>
    </lineage>
</organism>
<dbReference type="Proteomes" id="UP000177629">
    <property type="component" value="Unassembled WGS sequence"/>
</dbReference>
<proteinExistence type="predicted"/>
<protein>
    <submittedName>
        <fullName evidence="5">DNA repair protein RecO</fullName>
    </submittedName>
</protein>
<dbReference type="InterPro" id="IPR022572">
    <property type="entry name" value="DNA_rep/recomb_RecO_N"/>
</dbReference>
<comment type="caution">
    <text evidence="5">The sequence shown here is derived from an EMBL/GenBank/DDBJ whole genome shotgun (WGS) entry which is preliminary data.</text>
</comment>
<evidence type="ECO:0000259" key="4">
    <source>
        <dbReference type="Pfam" id="PF11967"/>
    </source>
</evidence>
<dbReference type="InterPro" id="IPR037278">
    <property type="entry name" value="ARFGAP/RecO"/>
</dbReference>
<evidence type="ECO:0000256" key="2">
    <source>
        <dbReference type="ARBA" id="ARBA00023172"/>
    </source>
</evidence>
<dbReference type="PANTHER" id="PTHR33991">
    <property type="entry name" value="DNA REPAIR PROTEIN RECO"/>
    <property type="match status" value="1"/>
</dbReference>
<dbReference type="Gene3D" id="2.40.50.140">
    <property type="entry name" value="Nucleic acid-binding proteins"/>
    <property type="match status" value="1"/>
</dbReference>
<keyword evidence="1" id="KW-0227">DNA damage</keyword>
<feature type="domain" description="DNA replication/recombination mediator RecO N-terminal" evidence="4">
    <location>
        <begin position="2"/>
        <end position="62"/>
    </location>
</feature>
<evidence type="ECO:0000313" key="5">
    <source>
        <dbReference type="EMBL" id="OHA48867.1"/>
    </source>
</evidence>
<evidence type="ECO:0000256" key="1">
    <source>
        <dbReference type="ARBA" id="ARBA00022763"/>
    </source>
</evidence>
<keyword evidence="3" id="KW-0234">DNA repair</keyword>
<dbReference type="STRING" id="1802362.A2806_04200"/>
<dbReference type="InterPro" id="IPR012340">
    <property type="entry name" value="NA-bd_OB-fold"/>
</dbReference>
<dbReference type="Pfam" id="PF11967">
    <property type="entry name" value="RecO_N"/>
    <property type="match status" value="1"/>
</dbReference>